<comment type="similarity">
    <text evidence="1">Belongs to the shaker potassium channel beta subunit family.</text>
</comment>
<reference evidence="5" key="1">
    <citation type="submission" date="2020-05" db="EMBL/GenBank/DDBJ databases">
        <title>Phylogenomic resolution of chytrid fungi.</title>
        <authorList>
            <person name="Stajich J.E."/>
            <person name="Amses K."/>
            <person name="Simmons R."/>
            <person name="Seto K."/>
            <person name="Myers J."/>
            <person name="Bonds A."/>
            <person name="Quandt C.A."/>
            <person name="Barry K."/>
            <person name="Liu P."/>
            <person name="Grigoriev I."/>
            <person name="Longcore J.E."/>
            <person name="James T.Y."/>
        </authorList>
    </citation>
    <scope>NUCLEOTIDE SEQUENCE</scope>
    <source>
        <strain evidence="5">PLAUS21</strain>
    </source>
</reference>
<keyword evidence="6" id="KW-1185">Reference proteome</keyword>
<dbReference type="GO" id="GO:0016491">
    <property type="term" value="F:oxidoreductase activity"/>
    <property type="evidence" value="ECO:0007669"/>
    <property type="project" value="UniProtKB-KW"/>
</dbReference>
<dbReference type="PANTHER" id="PTHR43150:SF2">
    <property type="entry name" value="HYPERKINETIC, ISOFORM M"/>
    <property type="match status" value="1"/>
</dbReference>
<gene>
    <name evidence="5" type="ORF">HK103_004250</name>
</gene>
<dbReference type="Proteomes" id="UP001210925">
    <property type="component" value="Unassembled WGS sequence"/>
</dbReference>
<proteinExistence type="inferred from homology"/>
<evidence type="ECO:0000256" key="2">
    <source>
        <dbReference type="ARBA" id="ARBA00022857"/>
    </source>
</evidence>
<keyword evidence="3" id="KW-0560">Oxidoreductase</keyword>
<dbReference type="AlphaFoldDB" id="A0AAD5Y8F3"/>
<name>A0AAD5Y8F3_9FUNG</name>
<dbReference type="InterPro" id="IPR036812">
    <property type="entry name" value="NAD(P)_OxRdtase_dom_sf"/>
</dbReference>
<dbReference type="Pfam" id="PF00248">
    <property type="entry name" value="Aldo_ket_red"/>
    <property type="match status" value="1"/>
</dbReference>
<dbReference type="Gene3D" id="3.20.20.100">
    <property type="entry name" value="NADP-dependent oxidoreductase domain"/>
    <property type="match status" value="1"/>
</dbReference>
<sequence length="342" mass="38301">MSDEMEYRFLGNSGLKVSALSLGGWVTFGKQVSDDTTYECLRVAYEKGVNFFDTAEVYAAGESERVIGKAIKKFNWPRSSLVISTKLYWAGSGPNDRGLSRKHIIEGLRASLKRLELDYVDLVFAHRPVLRWKKSFVHSIGVLIKDWLFTGGQVNGGIFILTSAEQLMDAHRVAERLGLIGPLMEQPQYNMFHRERFEVEYAPLYKKFGLGTTIWSPLASGVLTGKYLDGIPPDSRLGIKNDAIMARIRKNFVESDEGKLKQEKVRSLGAIAKELDCSLAQLALAWCLKNKNVSSVITGASRPSQVEENLASLKIVGKLTDEIMKRIDEILENKPELPPARF</sequence>
<dbReference type="EMBL" id="JADGKB010000034">
    <property type="protein sequence ID" value="KAJ3257782.1"/>
    <property type="molecule type" value="Genomic_DNA"/>
</dbReference>
<dbReference type="InterPro" id="IPR023210">
    <property type="entry name" value="NADP_OxRdtase_dom"/>
</dbReference>
<organism evidence="5 6">
    <name type="scientific">Boothiomyces macroporosus</name>
    <dbReference type="NCBI Taxonomy" id="261099"/>
    <lineage>
        <taxon>Eukaryota</taxon>
        <taxon>Fungi</taxon>
        <taxon>Fungi incertae sedis</taxon>
        <taxon>Chytridiomycota</taxon>
        <taxon>Chytridiomycota incertae sedis</taxon>
        <taxon>Chytridiomycetes</taxon>
        <taxon>Rhizophydiales</taxon>
        <taxon>Terramycetaceae</taxon>
        <taxon>Boothiomyces</taxon>
    </lineage>
</organism>
<evidence type="ECO:0000313" key="6">
    <source>
        <dbReference type="Proteomes" id="UP001210925"/>
    </source>
</evidence>
<evidence type="ECO:0000256" key="1">
    <source>
        <dbReference type="ARBA" id="ARBA00006515"/>
    </source>
</evidence>
<protein>
    <recommendedName>
        <fullName evidence="4">NADP-dependent oxidoreductase domain-containing protein</fullName>
    </recommendedName>
</protein>
<comment type="caution">
    <text evidence="5">The sequence shown here is derived from an EMBL/GenBank/DDBJ whole genome shotgun (WGS) entry which is preliminary data.</text>
</comment>
<dbReference type="PANTHER" id="PTHR43150">
    <property type="entry name" value="HYPERKINETIC, ISOFORM M"/>
    <property type="match status" value="1"/>
</dbReference>
<dbReference type="SUPFAM" id="SSF51430">
    <property type="entry name" value="NAD(P)-linked oxidoreductase"/>
    <property type="match status" value="1"/>
</dbReference>
<keyword evidence="2" id="KW-0521">NADP</keyword>
<evidence type="ECO:0000313" key="5">
    <source>
        <dbReference type="EMBL" id="KAJ3257782.1"/>
    </source>
</evidence>
<evidence type="ECO:0000256" key="3">
    <source>
        <dbReference type="ARBA" id="ARBA00023002"/>
    </source>
</evidence>
<dbReference type="PRINTS" id="PR01577">
    <property type="entry name" value="KCNABCHANNEL"/>
</dbReference>
<accession>A0AAD5Y8F3</accession>
<feature type="domain" description="NADP-dependent oxidoreductase" evidence="4">
    <location>
        <begin position="20"/>
        <end position="331"/>
    </location>
</feature>
<dbReference type="InterPro" id="IPR005399">
    <property type="entry name" value="K_chnl_volt-dep_bsu_KCNAB-rel"/>
</dbReference>
<evidence type="ECO:0000259" key="4">
    <source>
        <dbReference type="Pfam" id="PF00248"/>
    </source>
</evidence>